<evidence type="ECO:0000259" key="1">
    <source>
        <dbReference type="SMART" id="SM00829"/>
    </source>
</evidence>
<organism evidence="2 3">
    <name type="scientific">Phyllobacterium sophorae</name>
    <dbReference type="NCBI Taxonomy" id="1520277"/>
    <lineage>
        <taxon>Bacteria</taxon>
        <taxon>Pseudomonadati</taxon>
        <taxon>Pseudomonadota</taxon>
        <taxon>Alphaproteobacteria</taxon>
        <taxon>Hyphomicrobiales</taxon>
        <taxon>Phyllobacteriaceae</taxon>
        <taxon>Phyllobacterium</taxon>
    </lineage>
</organism>
<proteinExistence type="predicted"/>
<dbReference type="SUPFAM" id="SSF50129">
    <property type="entry name" value="GroES-like"/>
    <property type="match status" value="1"/>
</dbReference>
<dbReference type="SMART" id="SM00829">
    <property type="entry name" value="PKS_ER"/>
    <property type="match status" value="1"/>
</dbReference>
<dbReference type="PANTHER" id="PTHR45033">
    <property type="match status" value="1"/>
</dbReference>
<dbReference type="EMBL" id="PGGM01000004">
    <property type="protein sequence ID" value="PSH64428.1"/>
    <property type="molecule type" value="Genomic_DNA"/>
</dbReference>
<name>A0A2P7BD92_9HYPH</name>
<feature type="domain" description="Enoyl reductase (ER)" evidence="1">
    <location>
        <begin position="14"/>
        <end position="340"/>
    </location>
</feature>
<sequence>MTTTMKRWQLTAAGRANLKLVETAIPTPGPGEVLIKVAAVSLNYRDKLLVDAGFGMLDPLTEPLIPLSDVSGIVAACGEGVTRFAVGERIVSTFLPDWIDGDGPGTARHPNGRNLGGSLQGVLAEYIVLNQDWAVCGPRKLSHTEASTLPCAGLTAWTALVERGRVRAGQKVVVLGTGGVSLFSLQIALLHGAEVIVVSGDDKKLARARDLGAHHAINRKREDWVEAVYRLTSDHGADHILETVGGAHLGKSLDAAAVAGRISLIGILEGLDVSGGFGAFARKRVVVEGIQVGHRRALEDLVRAFDLSGTTPVIDAIYGMNDFEAALDHLDRGPFGKIVVEVG</sequence>
<dbReference type="Pfam" id="PF00107">
    <property type="entry name" value="ADH_zinc_N"/>
    <property type="match status" value="1"/>
</dbReference>
<dbReference type="InterPro" id="IPR052711">
    <property type="entry name" value="Zinc_ADH-like"/>
</dbReference>
<reference evidence="3" key="1">
    <citation type="submission" date="2017-11" db="EMBL/GenBank/DDBJ databases">
        <authorList>
            <person name="Kuznetsova I."/>
            <person name="Sazanova A."/>
            <person name="Chirak E."/>
            <person name="Safronova V."/>
            <person name="Willems A."/>
        </authorList>
    </citation>
    <scope>NUCLEOTIDE SEQUENCE [LARGE SCALE GENOMIC DNA]</scope>
    <source>
        <strain evidence="3">CCBAU 03422</strain>
    </source>
</reference>
<keyword evidence="3" id="KW-1185">Reference proteome</keyword>
<accession>A0A2P7BD92</accession>
<dbReference type="InterPro" id="IPR020843">
    <property type="entry name" value="ER"/>
</dbReference>
<protein>
    <submittedName>
        <fullName evidence="2">Alcohol dehydrogenase</fullName>
    </submittedName>
</protein>
<dbReference type="Pfam" id="PF08240">
    <property type="entry name" value="ADH_N"/>
    <property type="match status" value="1"/>
</dbReference>
<dbReference type="InterPro" id="IPR013149">
    <property type="entry name" value="ADH-like_C"/>
</dbReference>
<dbReference type="Gene3D" id="3.40.50.720">
    <property type="entry name" value="NAD(P)-binding Rossmann-like Domain"/>
    <property type="match status" value="1"/>
</dbReference>
<evidence type="ECO:0000313" key="3">
    <source>
        <dbReference type="Proteomes" id="UP000241764"/>
    </source>
</evidence>
<comment type="caution">
    <text evidence="2">The sequence shown here is derived from an EMBL/GenBank/DDBJ whole genome shotgun (WGS) entry which is preliminary data.</text>
</comment>
<dbReference type="InterPro" id="IPR036291">
    <property type="entry name" value="NAD(P)-bd_dom_sf"/>
</dbReference>
<dbReference type="AlphaFoldDB" id="A0A2P7BD92"/>
<dbReference type="InterPro" id="IPR013154">
    <property type="entry name" value="ADH-like_N"/>
</dbReference>
<dbReference type="SUPFAM" id="SSF51735">
    <property type="entry name" value="NAD(P)-binding Rossmann-fold domains"/>
    <property type="match status" value="1"/>
</dbReference>
<dbReference type="Proteomes" id="UP000241764">
    <property type="component" value="Unassembled WGS sequence"/>
</dbReference>
<gene>
    <name evidence="2" type="ORF">CU103_10990</name>
</gene>
<dbReference type="CDD" id="cd08276">
    <property type="entry name" value="MDR7"/>
    <property type="match status" value="1"/>
</dbReference>
<dbReference type="InterPro" id="IPR011032">
    <property type="entry name" value="GroES-like_sf"/>
</dbReference>
<dbReference type="GO" id="GO:0016491">
    <property type="term" value="F:oxidoreductase activity"/>
    <property type="evidence" value="ECO:0007669"/>
    <property type="project" value="InterPro"/>
</dbReference>
<dbReference type="OrthoDB" id="9790818at2"/>
<dbReference type="Gene3D" id="3.90.180.10">
    <property type="entry name" value="Medium-chain alcohol dehydrogenases, catalytic domain"/>
    <property type="match status" value="1"/>
</dbReference>
<evidence type="ECO:0000313" key="2">
    <source>
        <dbReference type="EMBL" id="PSH64428.1"/>
    </source>
</evidence>
<dbReference type="PANTHER" id="PTHR45033:SF2">
    <property type="entry name" value="ZINC-TYPE ALCOHOL DEHYDROGENASE-LIKE PROTEIN C1773.06C"/>
    <property type="match status" value="1"/>
</dbReference>
<dbReference type="RefSeq" id="WP_106663982.1">
    <property type="nucleotide sequence ID" value="NZ_PGGM01000004.1"/>
</dbReference>